<evidence type="ECO:0000313" key="2">
    <source>
        <dbReference type="Proteomes" id="UP000306319"/>
    </source>
</evidence>
<gene>
    <name evidence="1" type="ORF">E5331_00725</name>
</gene>
<accession>A0AC61RKY5</accession>
<sequence length="233" mass="26360">MKKYIGTKTVQATPAVRKGGKVYLPGDEIPKSLETVEEGYKVIYPNGYESWCPKEEFEKTYHLAETAVERMHLEYTELAEKNGNLYAFIRSEKFNECNTDTKALLLAQDVVMADYMNLLATRTTLMETGQGSMGTFSFGVAITLLEKGFVLRREGWNGKGLMVFKQVPTDIRAEIIPGMQSVPDEAKRLILESAKHIDYTSQCLIYNRQTGRADSWVASISDIFAKDWELVTE</sequence>
<proteinExistence type="predicted"/>
<organism evidence="1 2">
    <name type="scientific">Lepagella muris</name>
    <dbReference type="NCBI Taxonomy" id="3032870"/>
    <lineage>
        <taxon>Bacteria</taxon>
        <taxon>Pseudomonadati</taxon>
        <taxon>Bacteroidota</taxon>
        <taxon>Bacteroidia</taxon>
        <taxon>Bacteroidales</taxon>
        <taxon>Muribaculaceae</taxon>
        <taxon>Lepagella</taxon>
    </lineage>
</organism>
<dbReference type="EMBL" id="SRYB01000001">
    <property type="protein sequence ID" value="TGY80936.1"/>
    <property type="molecule type" value="Genomic_DNA"/>
</dbReference>
<comment type="caution">
    <text evidence="1">The sequence shown here is derived from an EMBL/GenBank/DDBJ whole genome shotgun (WGS) entry which is preliminary data.</text>
</comment>
<reference evidence="1" key="1">
    <citation type="submission" date="2019-04" db="EMBL/GenBank/DDBJ databases">
        <title>Microbes associate with the intestines of laboratory mice.</title>
        <authorList>
            <person name="Navarre W."/>
            <person name="Wong E."/>
            <person name="Huang K."/>
            <person name="Tropini C."/>
            <person name="Ng K."/>
            <person name="Yu B."/>
        </authorList>
    </citation>
    <scope>NUCLEOTIDE SEQUENCE</scope>
    <source>
        <strain evidence="1">NM04_E33</strain>
    </source>
</reference>
<evidence type="ECO:0000313" key="1">
    <source>
        <dbReference type="EMBL" id="TGY80936.1"/>
    </source>
</evidence>
<name>A0AC61RKY5_9BACT</name>
<dbReference type="Proteomes" id="UP000306319">
    <property type="component" value="Unassembled WGS sequence"/>
</dbReference>
<protein>
    <submittedName>
        <fullName evidence="1">DUF2829 domain-containing protein</fullName>
    </submittedName>
</protein>
<keyword evidence="2" id="KW-1185">Reference proteome</keyword>